<keyword evidence="3" id="KW-0804">Transcription</keyword>
<dbReference type="GO" id="GO:0000976">
    <property type="term" value="F:transcription cis-regulatory region binding"/>
    <property type="evidence" value="ECO:0007669"/>
    <property type="project" value="TreeGrafter"/>
</dbReference>
<dbReference type="PROSITE" id="PS50977">
    <property type="entry name" value="HTH_TETR_2"/>
    <property type="match status" value="1"/>
</dbReference>
<dbReference type="PRINTS" id="PR00455">
    <property type="entry name" value="HTHTETR"/>
</dbReference>
<dbReference type="SUPFAM" id="SSF46689">
    <property type="entry name" value="Homeodomain-like"/>
    <property type="match status" value="1"/>
</dbReference>
<dbReference type="Proteomes" id="UP000294739">
    <property type="component" value="Unassembled WGS sequence"/>
</dbReference>
<keyword evidence="1" id="KW-0805">Transcription regulation</keyword>
<feature type="DNA-binding region" description="H-T-H motif" evidence="4">
    <location>
        <begin position="26"/>
        <end position="45"/>
    </location>
</feature>
<dbReference type="Pfam" id="PF13305">
    <property type="entry name" value="TetR_C_33"/>
    <property type="match status" value="1"/>
</dbReference>
<dbReference type="SUPFAM" id="SSF48498">
    <property type="entry name" value="Tetracyclin repressor-like, C-terminal domain"/>
    <property type="match status" value="1"/>
</dbReference>
<comment type="caution">
    <text evidence="6">The sequence shown here is derived from an EMBL/GenBank/DDBJ whole genome shotgun (WGS) entry which is preliminary data.</text>
</comment>
<dbReference type="EMBL" id="SMKZ01000003">
    <property type="protein sequence ID" value="TDE14297.1"/>
    <property type="molecule type" value="Genomic_DNA"/>
</dbReference>
<dbReference type="InterPro" id="IPR009057">
    <property type="entry name" value="Homeodomain-like_sf"/>
</dbReference>
<dbReference type="InterPro" id="IPR050109">
    <property type="entry name" value="HTH-type_TetR-like_transc_reg"/>
</dbReference>
<organism evidence="6 7">
    <name type="scientific">Jiangella asiatica</name>
    <dbReference type="NCBI Taxonomy" id="2530372"/>
    <lineage>
        <taxon>Bacteria</taxon>
        <taxon>Bacillati</taxon>
        <taxon>Actinomycetota</taxon>
        <taxon>Actinomycetes</taxon>
        <taxon>Jiangellales</taxon>
        <taxon>Jiangellaceae</taxon>
        <taxon>Jiangella</taxon>
    </lineage>
</organism>
<dbReference type="PANTHER" id="PTHR30055">
    <property type="entry name" value="HTH-TYPE TRANSCRIPTIONAL REGULATOR RUTR"/>
    <property type="match status" value="1"/>
</dbReference>
<dbReference type="InterPro" id="IPR001647">
    <property type="entry name" value="HTH_TetR"/>
</dbReference>
<evidence type="ECO:0000256" key="1">
    <source>
        <dbReference type="ARBA" id="ARBA00023015"/>
    </source>
</evidence>
<protein>
    <submittedName>
        <fullName evidence="6">TetR/AcrR family transcriptional regulator</fullName>
    </submittedName>
</protein>
<evidence type="ECO:0000259" key="5">
    <source>
        <dbReference type="PROSITE" id="PS50977"/>
    </source>
</evidence>
<dbReference type="AlphaFoldDB" id="A0A4R5DLJ0"/>
<dbReference type="GO" id="GO:0003700">
    <property type="term" value="F:DNA-binding transcription factor activity"/>
    <property type="evidence" value="ECO:0007669"/>
    <property type="project" value="TreeGrafter"/>
</dbReference>
<dbReference type="InterPro" id="IPR025996">
    <property type="entry name" value="MT1864/Rv1816-like_C"/>
</dbReference>
<dbReference type="InParanoid" id="A0A4R5DLJ0"/>
<evidence type="ECO:0000313" key="6">
    <source>
        <dbReference type="EMBL" id="TDE14297.1"/>
    </source>
</evidence>
<sequence>MASSTRDALVQAATGLLDDGGVEAVTLREVGRLAGVSHNAPYKHFASKEALLAAIAARELVEQTVGLTRTTEASPTPEGALRATLYEYVAWARRRPARFKLTFGSWSVESPELAAAAHAAQGALVELVARVQDSGRLPAGDPERMAALLQALAHGAADLAAAGHLDADGKGHASPADLVDDLLEYLNTATAQVTSPPIT</sequence>
<evidence type="ECO:0000256" key="3">
    <source>
        <dbReference type="ARBA" id="ARBA00023163"/>
    </source>
</evidence>
<accession>A0A4R5DLJ0</accession>
<dbReference type="PANTHER" id="PTHR30055:SF234">
    <property type="entry name" value="HTH-TYPE TRANSCRIPTIONAL REGULATOR BETI"/>
    <property type="match status" value="1"/>
</dbReference>
<reference evidence="6 7" key="1">
    <citation type="submission" date="2019-03" db="EMBL/GenBank/DDBJ databases">
        <title>Draft genome sequences of novel Actinobacteria.</title>
        <authorList>
            <person name="Sahin N."/>
            <person name="Ay H."/>
            <person name="Saygin H."/>
        </authorList>
    </citation>
    <scope>NUCLEOTIDE SEQUENCE [LARGE SCALE GENOMIC DNA]</scope>
    <source>
        <strain evidence="6 7">5K138</strain>
    </source>
</reference>
<evidence type="ECO:0000256" key="2">
    <source>
        <dbReference type="ARBA" id="ARBA00023125"/>
    </source>
</evidence>
<feature type="domain" description="HTH tetR-type" evidence="5">
    <location>
        <begin position="3"/>
        <end position="63"/>
    </location>
</feature>
<gene>
    <name evidence="6" type="ORF">E1269_03840</name>
</gene>
<keyword evidence="7" id="KW-1185">Reference proteome</keyword>
<dbReference type="Pfam" id="PF00440">
    <property type="entry name" value="TetR_N"/>
    <property type="match status" value="1"/>
</dbReference>
<dbReference type="InterPro" id="IPR036271">
    <property type="entry name" value="Tet_transcr_reg_TetR-rel_C_sf"/>
</dbReference>
<evidence type="ECO:0000313" key="7">
    <source>
        <dbReference type="Proteomes" id="UP000294739"/>
    </source>
</evidence>
<dbReference type="OrthoDB" id="3173376at2"/>
<name>A0A4R5DLJ0_9ACTN</name>
<dbReference type="Gene3D" id="1.10.357.10">
    <property type="entry name" value="Tetracycline Repressor, domain 2"/>
    <property type="match status" value="1"/>
</dbReference>
<evidence type="ECO:0000256" key="4">
    <source>
        <dbReference type="PROSITE-ProRule" id="PRU00335"/>
    </source>
</evidence>
<keyword evidence="2 4" id="KW-0238">DNA-binding</keyword>
<dbReference type="RefSeq" id="WP_131891448.1">
    <property type="nucleotide sequence ID" value="NZ_SMKZ01000003.1"/>
</dbReference>
<proteinExistence type="predicted"/>